<organism evidence="1 2">
    <name type="scientific">Lactococcus phage phiL47</name>
    <dbReference type="NCBI Taxonomy" id="1412875"/>
    <lineage>
        <taxon>Viruses</taxon>
        <taxon>Duplodnaviria</taxon>
        <taxon>Heunggongvirae</taxon>
        <taxon>Uroviricota</taxon>
        <taxon>Caudoviricetes</taxon>
        <taxon>Audreyjarvisvirus</taxon>
        <taxon>Audreyjarvisvirus L47</taxon>
    </lineage>
</organism>
<evidence type="ECO:0000313" key="1">
    <source>
        <dbReference type="EMBL" id="AHC94125.1"/>
    </source>
</evidence>
<gene>
    <name evidence="1" type="ORF">T548_0047</name>
</gene>
<sequence length="46" mass="5429">MKIEVFDTWHNDSEIFENMTLEEVKKEILSECKYRAENVAPGGKRL</sequence>
<dbReference type="OrthoDB" id="28918at10239"/>
<dbReference type="GeneID" id="18503602"/>
<evidence type="ECO:0000313" key="2">
    <source>
        <dbReference type="Proteomes" id="UP000018883"/>
    </source>
</evidence>
<dbReference type="EMBL" id="KF926093">
    <property type="protein sequence ID" value="AHC94125.1"/>
    <property type="molecule type" value="Genomic_DNA"/>
</dbReference>
<protein>
    <submittedName>
        <fullName evidence="1">Uncharacterized protein</fullName>
    </submittedName>
</protein>
<dbReference type="RefSeq" id="YP_009006925.1">
    <property type="nucleotide sequence ID" value="NC_023574.1"/>
</dbReference>
<dbReference type="Proteomes" id="UP000018883">
    <property type="component" value="Segment"/>
</dbReference>
<keyword evidence="2" id="KW-1185">Reference proteome</keyword>
<reference evidence="1 2" key="1">
    <citation type="journal article" date="2014" name="Front. Microbiol.">
        <title>Phages of non-dairy lactococci: isolation and characterization of ?L47, a phage infecting the grass isolate Lactococcus lactis ssp. cremoris DPC6860.</title>
        <authorList>
            <person name="Cavanagh D."/>
            <person name="Guinane C.M."/>
            <person name="Neve H."/>
            <person name="Coffey A."/>
            <person name="Ross R.P."/>
            <person name="Fitzgerald G.F."/>
            <person name="McAuliffe O."/>
        </authorList>
    </citation>
    <scope>NUCLEOTIDE SEQUENCE [LARGE SCALE GENOMIC DNA]</scope>
</reference>
<proteinExistence type="predicted"/>
<accession>V9VG85</accession>
<dbReference type="KEGG" id="vg:18503602"/>
<name>V9VG85_9CAUD</name>